<dbReference type="GeneID" id="89685142"/>
<dbReference type="Gene3D" id="3.30.2290.10">
    <property type="entry name" value="PmbA/TldD superfamily"/>
    <property type="match status" value="1"/>
</dbReference>
<keyword evidence="5" id="KW-0378">Hydrolase</keyword>
<sequence length="447" mass="47361">MADKTFSFSADALSGIAGRVLELAGKLGASAAEADVSEGVGQSVSVRLGQVETIEYNQDKGVSVTVYLGQKKGHANTSDFSDQALADTVRAALDIARYTAEDDCAGLADPQLLADELPDLDLFHPWQLPVEQAIELARRCEDSARAVDARISNSEGASVSVQANQFVYANSNGFNGGFASSRHSLSAAVVAEQGGVMQRDYWYSSARHRDDLAQVEEIGRIAGERAVRRLGGRRLKTGQYPVLFEAPVAMSLVGHLIAAISGGSLYRKSSFLLDSLGKPVMSKQMVIDEDPFLLRGLASSPFDNEGVATQSRRLVDDGVLQGYLLGSYSARKLGMQTTGNAGGSHNLVVHSTGESFAELLGQMGSGLLVTELLGQGVNTVTGDYSRGAAGFWVENGVIAYPVEEITIAGNLRDMFLNIEAVGTDVLDRGGRRMGSVLIGGMMVAGEE</sequence>
<dbReference type="EMBL" id="JAHDTB010000003">
    <property type="protein sequence ID" value="MBW8287174.1"/>
    <property type="molecule type" value="Genomic_DNA"/>
</dbReference>
<dbReference type="InterPro" id="IPR036059">
    <property type="entry name" value="TldD/PmbA_sf"/>
</dbReference>
<keyword evidence="6" id="KW-1185">Reference proteome</keyword>
<dbReference type="InterPro" id="IPR002510">
    <property type="entry name" value="Metalloprtase-TldD/E_N"/>
</dbReference>
<reference evidence="5 6" key="1">
    <citation type="submission" date="2021-05" db="EMBL/GenBank/DDBJ databases">
        <title>Draft Whole Genome Sequencing Of Biosensor Chromobacterium violaceum Strain CV026 Reveals A Regulatory RNA In Chromobacterium violaceum Phenotype Regulatory Network.</title>
        <authorList>
            <person name="Hong K.W."/>
            <person name="Chan K.G."/>
            <person name="Chang C.-Y."/>
        </authorList>
    </citation>
    <scope>NUCLEOTIDE SEQUENCE [LARGE SCALE GENOMIC DNA]</scope>
    <source>
        <strain evidence="5 6">ATCC 31532</strain>
    </source>
</reference>
<feature type="domain" description="Metalloprotease TldD/E central" evidence="4">
    <location>
        <begin position="124"/>
        <end position="230"/>
    </location>
</feature>
<keyword evidence="5" id="KW-0482">Metalloprotease</keyword>
<dbReference type="Pfam" id="PF19289">
    <property type="entry name" value="PmbA_TldD_3rd"/>
    <property type="match status" value="1"/>
</dbReference>
<comment type="similarity">
    <text evidence="1">Belongs to the peptidase U62 family.</text>
</comment>
<dbReference type="SUPFAM" id="SSF111283">
    <property type="entry name" value="Putative modulator of DNA gyrase, PmbA/TldD"/>
    <property type="match status" value="1"/>
</dbReference>
<comment type="caution">
    <text evidence="5">The sequence shown here is derived from an EMBL/GenBank/DDBJ whole genome shotgun (WGS) entry which is preliminary data.</text>
</comment>
<evidence type="ECO:0000256" key="1">
    <source>
        <dbReference type="ARBA" id="ARBA00005836"/>
    </source>
</evidence>
<proteinExistence type="inferred from homology"/>
<name>A0ABS7FAS0_9NEIS</name>
<feature type="domain" description="Metalloprotease TldD/E C-terminal" evidence="3">
    <location>
        <begin position="237"/>
        <end position="445"/>
    </location>
</feature>
<evidence type="ECO:0000259" key="3">
    <source>
        <dbReference type="Pfam" id="PF19289"/>
    </source>
</evidence>
<dbReference type="InterPro" id="IPR035068">
    <property type="entry name" value="TldD/PmbA_N"/>
</dbReference>
<dbReference type="PANTHER" id="PTHR43421:SF1">
    <property type="entry name" value="METALLOPROTEASE PMBA"/>
    <property type="match status" value="1"/>
</dbReference>
<organism evidence="5 6">
    <name type="scientific">Chromobacterium subtsugae</name>
    <dbReference type="NCBI Taxonomy" id="251747"/>
    <lineage>
        <taxon>Bacteria</taxon>
        <taxon>Pseudomonadati</taxon>
        <taxon>Pseudomonadota</taxon>
        <taxon>Betaproteobacteria</taxon>
        <taxon>Neisseriales</taxon>
        <taxon>Chromobacteriaceae</taxon>
        <taxon>Chromobacterium</taxon>
    </lineage>
</organism>
<dbReference type="InterPro" id="IPR045570">
    <property type="entry name" value="Metalloprtase-TldD/E_cen_dom"/>
</dbReference>
<dbReference type="EC" id="3.4.24.-" evidence="5"/>
<feature type="domain" description="Metalloprotease TldD/E N-terminal" evidence="2">
    <location>
        <begin position="32"/>
        <end position="96"/>
    </location>
</feature>
<accession>A0ABS7FAS0</accession>
<dbReference type="Pfam" id="PF01523">
    <property type="entry name" value="PmbA_TldD_1st"/>
    <property type="match status" value="1"/>
</dbReference>
<dbReference type="GO" id="GO:0008237">
    <property type="term" value="F:metallopeptidase activity"/>
    <property type="evidence" value="ECO:0007669"/>
    <property type="project" value="UniProtKB-KW"/>
</dbReference>
<gene>
    <name evidence="5" type="primary">pmbA</name>
    <name evidence="5" type="ORF">KIF53_05960</name>
</gene>
<evidence type="ECO:0000259" key="2">
    <source>
        <dbReference type="Pfam" id="PF01523"/>
    </source>
</evidence>
<dbReference type="InterPro" id="IPR047657">
    <property type="entry name" value="PmbA"/>
</dbReference>
<dbReference type="NCBIfam" id="NF008268">
    <property type="entry name" value="PRK11040.1"/>
    <property type="match status" value="1"/>
</dbReference>
<dbReference type="Proteomes" id="UP000711178">
    <property type="component" value="Unassembled WGS sequence"/>
</dbReference>
<keyword evidence="5" id="KW-0645">Protease</keyword>
<protein>
    <submittedName>
        <fullName evidence="5">Metalloprotease PmbA</fullName>
        <ecNumber evidence="5">3.4.24.-</ecNumber>
    </submittedName>
</protein>
<evidence type="ECO:0000259" key="4">
    <source>
        <dbReference type="Pfam" id="PF19290"/>
    </source>
</evidence>
<evidence type="ECO:0000313" key="5">
    <source>
        <dbReference type="EMBL" id="MBW8287174.1"/>
    </source>
</evidence>
<dbReference type="Pfam" id="PF19290">
    <property type="entry name" value="PmbA_TldD_2nd"/>
    <property type="match status" value="1"/>
</dbReference>
<evidence type="ECO:0000313" key="6">
    <source>
        <dbReference type="Proteomes" id="UP000711178"/>
    </source>
</evidence>
<dbReference type="RefSeq" id="WP_043574715.1">
    <property type="nucleotide sequence ID" value="NZ_CP142381.1"/>
</dbReference>
<dbReference type="InterPro" id="IPR045569">
    <property type="entry name" value="Metalloprtase-TldD/E_C"/>
</dbReference>
<dbReference type="PANTHER" id="PTHR43421">
    <property type="entry name" value="METALLOPROTEASE PMBA"/>
    <property type="match status" value="1"/>
</dbReference>